<evidence type="ECO:0000256" key="2">
    <source>
        <dbReference type="ARBA" id="ARBA00022737"/>
    </source>
</evidence>
<dbReference type="InterPro" id="IPR017096">
    <property type="entry name" value="BTB-kelch_protein"/>
</dbReference>
<feature type="domain" description="BTB" evidence="4">
    <location>
        <begin position="15"/>
        <end position="82"/>
    </location>
</feature>
<sequence length="610" mass="67151">MDPSPCVAVQANPESDAVLEVGGKCFPVNRWALARHSSYFEAMFFGGTRECTERHIRIQGLEAEPFQALLDFTRTGSLGITPGNVTSLLQTADFLRLEAAKRRCETFLERELHVSNCLSLRAYAQRFACVALGSAALNVALSHWADVVTHGEVEELPKEALMELLQSDELFVACEDVVFDTVMQWVVADLPGRAKDFLELMGLVRVPFLSLPFLGRLVKSSQCPGMGTPAQLLKELDRFPPPNWRDAAQAPCASRSCETLFVMAGKRDQEQQELFHFLPKTGTWQACSPLKRRNLTQYAVAAVGNLLFVTGGNFREEFFWAPVDWVWIYNSWEDSWMEGPAMKEARDSHCAVGVGFHLYVMGGSTLEGVTPSVERLALADSSWKPTHPLIHPVERAGAIGVGTRIYVVCGLDENGDVCRAVQRLDIETDMWDVVSFSPLPRYDLCVAALNGALYTFGGGAFRFDVYTDEWTPVEDDGLAQKFFEGCSSANGRIYLLAERRGNAAVPNMVILDPYKETCQDLGHRLPCPLPIHGMASVRRFNTWGGPGIVRGAAASLLNRSPGQRSTSTEGTPEHPCSGNIGPETRGGIPFSDPEREPSWLFPGVSPGTPN</sequence>
<evidence type="ECO:0000256" key="1">
    <source>
        <dbReference type="ARBA" id="ARBA00022441"/>
    </source>
</evidence>
<dbReference type="Gene3D" id="1.25.40.420">
    <property type="match status" value="1"/>
</dbReference>
<dbReference type="AlphaFoldDB" id="A0A6J1VUW8"/>
<dbReference type="SUPFAM" id="SSF117281">
    <property type="entry name" value="Kelch motif"/>
    <property type="match status" value="1"/>
</dbReference>
<dbReference type="GeneID" id="113426261"/>
<keyword evidence="5" id="KW-1185">Reference proteome</keyword>
<evidence type="ECO:0000313" key="5">
    <source>
        <dbReference type="Proteomes" id="UP000504612"/>
    </source>
</evidence>
<feature type="region of interest" description="Disordered" evidence="3">
    <location>
        <begin position="559"/>
        <end position="610"/>
    </location>
</feature>
<organism evidence="5 6">
    <name type="scientific">Notechis scutatus</name>
    <name type="common">mainland tiger snake</name>
    <dbReference type="NCBI Taxonomy" id="8663"/>
    <lineage>
        <taxon>Eukaryota</taxon>
        <taxon>Metazoa</taxon>
        <taxon>Chordata</taxon>
        <taxon>Craniata</taxon>
        <taxon>Vertebrata</taxon>
        <taxon>Euteleostomi</taxon>
        <taxon>Lepidosauria</taxon>
        <taxon>Squamata</taxon>
        <taxon>Bifurcata</taxon>
        <taxon>Unidentata</taxon>
        <taxon>Episquamata</taxon>
        <taxon>Toxicofera</taxon>
        <taxon>Serpentes</taxon>
        <taxon>Colubroidea</taxon>
        <taxon>Elapidae</taxon>
        <taxon>Hydrophiinae</taxon>
        <taxon>Notechis</taxon>
    </lineage>
</organism>
<dbReference type="InterPro" id="IPR000210">
    <property type="entry name" value="BTB/POZ_dom"/>
</dbReference>
<dbReference type="RefSeq" id="XP_026544403.1">
    <property type="nucleotide sequence ID" value="XM_026688618.1"/>
</dbReference>
<dbReference type="SMART" id="SM00875">
    <property type="entry name" value="BACK"/>
    <property type="match status" value="1"/>
</dbReference>
<keyword evidence="1" id="KW-0880">Kelch repeat</keyword>
<protein>
    <submittedName>
        <fullName evidence="6">Kelch-like protein 21</fullName>
    </submittedName>
</protein>
<dbReference type="SUPFAM" id="SSF54695">
    <property type="entry name" value="POZ domain"/>
    <property type="match status" value="1"/>
</dbReference>
<keyword evidence="2" id="KW-0677">Repeat</keyword>
<dbReference type="PROSITE" id="PS50097">
    <property type="entry name" value="BTB"/>
    <property type="match status" value="1"/>
</dbReference>
<dbReference type="InterPro" id="IPR015915">
    <property type="entry name" value="Kelch-typ_b-propeller"/>
</dbReference>
<dbReference type="PANTHER" id="PTHR24412">
    <property type="entry name" value="KELCH PROTEIN"/>
    <property type="match status" value="1"/>
</dbReference>
<dbReference type="InterPro" id="IPR011705">
    <property type="entry name" value="BACK"/>
</dbReference>
<dbReference type="Pfam" id="PF00651">
    <property type="entry name" value="BTB"/>
    <property type="match status" value="1"/>
</dbReference>
<dbReference type="SMART" id="SM00612">
    <property type="entry name" value="Kelch"/>
    <property type="match status" value="2"/>
</dbReference>
<dbReference type="Pfam" id="PF24681">
    <property type="entry name" value="Kelch_KLHDC2_KLHL20_DRC7"/>
    <property type="match status" value="1"/>
</dbReference>
<reference evidence="6" key="1">
    <citation type="submission" date="2025-08" db="UniProtKB">
        <authorList>
            <consortium name="RefSeq"/>
        </authorList>
    </citation>
    <scope>IDENTIFICATION</scope>
</reference>
<evidence type="ECO:0000256" key="3">
    <source>
        <dbReference type="SAM" id="MobiDB-lite"/>
    </source>
</evidence>
<name>A0A6J1VUW8_9SAUR</name>
<accession>A0A6J1VUW8</accession>
<evidence type="ECO:0000313" key="6">
    <source>
        <dbReference type="RefSeq" id="XP_026544403.1"/>
    </source>
</evidence>
<dbReference type="SMART" id="SM00225">
    <property type="entry name" value="BTB"/>
    <property type="match status" value="1"/>
</dbReference>
<dbReference type="Proteomes" id="UP000504612">
    <property type="component" value="Unplaced"/>
</dbReference>
<evidence type="ECO:0000259" key="4">
    <source>
        <dbReference type="PROSITE" id="PS50097"/>
    </source>
</evidence>
<proteinExistence type="predicted"/>
<dbReference type="KEGG" id="nss:113426261"/>
<dbReference type="Gene3D" id="2.120.10.80">
    <property type="entry name" value="Kelch-type beta propeller"/>
    <property type="match status" value="1"/>
</dbReference>
<dbReference type="PANTHER" id="PTHR24412:SF490">
    <property type="entry name" value="BTB DOMAIN-CONTAINING PROTEIN"/>
    <property type="match status" value="1"/>
</dbReference>
<dbReference type="InterPro" id="IPR011333">
    <property type="entry name" value="SKP1/BTB/POZ_sf"/>
</dbReference>
<dbReference type="Gene3D" id="3.30.710.10">
    <property type="entry name" value="Potassium Channel Kv1.1, Chain A"/>
    <property type="match status" value="1"/>
</dbReference>
<dbReference type="Pfam" id="PF07707">
    <property type="entry name" value="BACK"/>
    <property type="match status" value="1"/>
</dbReference>
<dbReference type="PIRSF" id="PIRSF037037">
    <property type="entry name" value="Kelch-like_protein_gigaxonin"/>
    <property type="match status" value="1"/>
</dbReference>
<feature type="compositionally biased region" description="Polar residues" evidence="3">
    <location>
        <begin position="559"/>
        <end position="570"/>
    </location>
</feature>
<gene>
    <name evidence="6" type="primary">LOC113426261</name>
</gene>
<dbReference type="InterPro" id="IPR006652">
    <property type="entry name" value="Kelch_1"/>
</dbReference>